<dbReference type="InterPro" id="IPR051089">
    <property type="entry name" value="prtT"/>
</dbReference>
<evidence type="ECO:0000256" key="5">
    <source>
        <dbReference type="ARBA" id="ARBA00023242"/>
    </source>
</evidence>
<feature type="region of interest" description="Disordered" evidence="6">
    <location>
        <begin position="48"/>
        <end position="75"/>
    </location>
</feature>
<keyword evidence="8" id="KW-1185">Reference proteome</keyword>
<comment type="caution">
    <text evidence="7">The sequence shown here is derived from an EMBL/GenBank/DDBJ whole genome shotgun (WGS) entry which is preliminary data.</text>
</comment>
<organism evidence="7 8">
    <name type="scientific">Podospora didyma</name>
    <dbReference type="NCBI Taxonomy" id="330526"/>
    <lineage>
        <taxon>Eukaryota</taxon>
        <taxon>Fungi</taxon>
        <taxon>Dikarya</taxon>
        <taxon>Ascomycota</taxon>
        <taxon>Pezizomycotina</taxon>
        <taxon>Sordariomycetes</taxon>
        <taxon>Sordariomycetidae</taxon>
        <taxon>Sordariales</taxon>
        <taxon>Podosporaceae</taxon>
        <taxon>Podospora</taxon>
    </lineage>
</organism>
<comment type="subcellular location">
    <subcellularLocation>
        <location evidence="1">Nucleus</location>
    </subcellularLocation>
</comment>
<evidence type="ECO:0008006" key="9">
    <source>
        <dbReference type="Google" id="ProtNLM"/>
    </source>
</evidence>
<gene>
    <name evidence="7" type="ORF">B0H63DRAFT_389631</name>
</gene>
<feature type="compositionally biased region" description="Low complexity" evidence="6">
    <location>
        <begin position="578"/>
        <end position="587"/>
    </location>
</feature>
<keyword evidence="5" id="KW-0539">Nucleus</keyword>
<dbReference type="Proteomes" id="UP001285441">
    <property type="component" value="Unassembled WGS sequence"/>
</dbReference>
<keyword evidence="4" id="KW-0804">Transcription</keyword>
<reference evidence="7" key="1">
    <citation type="journal article" date="2023" name="Mol. Phylogenet. Evol.">
        <title>Genome-scale phylogeny and comparative genomics of the fungal order Sordariales.</title>
        <authorList>
            <person name="Hensen N."/>
            <person name="Bonometti L."/>
            <person name="Westerberg I."/>
            <person name="Brannstrom I.O."/>
            <person name="Guillou S."/>
            <person name="Cros-Aarteil S."/>
            <person name="Calhoun S."/>
            <person name="Haridas S."/>
            <person name="Kuo A."/>
            <person name="Mondo S."/>
            <person name="Pangilinan J."/>
            <person name="Riley R."/>
            <person name="LaButti K."/>
            <person name="Andreopoulos B."/>
            <person name="Lipzen A."/>
            <person name="Chen C."/>
            <person name="Yan M."/>
            <person name="Daum C."/>
            <person name="Ng V."/>
            <person name="Clum A."/>
            <person name="Steindorff A."/>
            <person name="Ohm R.A."/>
            <person name="Martin F."/>
            <person name="Silar P."/>
            <person name="Natvig D.O."/>
            <person name="Lalanne C."/>
            <person name="Gautier V."/>
            <person name="Ament-Velasquez S.L."/>
            <person name="Kruys A."/>
            <person name="Hutchinson M.I."/>
            <person name="Powell A.J."/>
            <person name="Barry K."/>
            <person name="Miller A.N."/>
            <person name="Grigoriev I.V."/>
            <person name="Debuchy R."/>
            <person name="Gladieux P."/>
            <person name="Hiltunen Thoren M."/>
            <person name="Johannesson H."/>
        </authorList>
    </citation>
    <scope>NUCLEOTIDE SEQUENCE</scope>
    <source>
        <strain evidence="7">CBS 232.78</strain>
    </source>
</reference>
<keyword evidence="3" id="KW-0238">DNA-binding</keyword>
<reference evidence="7" key="2">
    <citation type="submission" date="2023-06" db="EMBL/GenBank/DDBJ databases">
        <authorList>
            <consortium name="Lawrence Berkeley National Laboratory"/>
            <person name="Haridas S."/>
            <person name="Hensen N."/>
            <person name="Bonometti L."/>
            <person name="Westerberg I."/>
            <person name="Brannstrom I.O."/>
            <person name="Guillou S."/>
            <person name="Cros-Aarteil S."/>
            <person name="Calhoun S."/>
            <person name="Kuo A."/>
            <person name="Mondo S."/>
            <person name="Pangilinan J."/>
            <person name="Riley R."/>
            <person name="LaButti K."/>
            <person name="Andreopoulos B."/>
            <person name="Lipzen A."/>
            <person name="Chen C."/>
            <person name="Yanf M."/>
            <person name="Daum C."/>
            <person name="Ng V."/>
            <person name="Clum A."/>
            <person name="Steindorff A."/>
            <person name="Ohm R."/>
            <person name="Martin F."/>
            <person name="Silar P."/>
            <person name="Natvig D."/>
            <person name="Lalanne C."/>
            <person name="Gautier V."/>
            <person name="Ament-velasquez S.L."/>
            <person name="Kruys A."/>
            <person name="Hutchinson M.I."/>
            <person name="Powell A.J."/>
            <person name="Barry K."/>
            <person name="Miller A.N."/>
            <person name="Grigoriev I.V."/>
            <person name="Debuchy R."/>
            <person name="Gladieux P."/>
            <person name="Thoren M.H."/>
            <person name="Johannesson H."/>
        </authorList>
    </citation>
    <scope>NUCLEOTIDE SEQUENCE</scope>
    <source>
        <strain evidence="7">CBS 232.78</strain>
    </source>
</reference>
<evidence type="ECO:0000313" key="8">
    <source>
        <dbReference type="Proteomes" id="UP001285441"/>
    </source>
</evidence>
<accession>A0AAE0P129</accession>
<evidence type="ECO:0000256" key="6">
    <source>
        <dbReference type="SAM" id="MobiDB-lite"/>
    </source>
</evidence>
<proteinExistence type="predicted"/>
<evidence type="ECO:0000256" key="3">
    <source>
        <dbReference type="ARBA" id="ARBA00023125"/>
    </source>
</evidence>
<feature type="compositionally biased region" description="Polar residues" evidence="6">
    <location>
        <begin position="48"/>
        <end position="59"/>
    </location>
</feature>
<feature type="region of interest" description="Disordered" evidence="6">
    <location>
        <begin position="531"/>
        <end position="551"/>
    </location>
</feature>
<feature type="region of interest" description="Disordered" evidence="6">
    <location>
        <begin position="1"/>
        <end position="28"/>
    </location>
</feature>
<dbReference type="GO" id="GO:0000976">
    <property type="term" value="F:transcription cis-regulatory region binding"/>
    <property type="evidence" value="ECO:0007669"/>
    <property type="project" value="TreeGrafter"/>
</dbReference>
<keyword evidence="2" id="KW-0805">Transcription regulation</keyword>
<dbReference type="AlphaFoldDB" id="A0AAE0P129"/>
<evidence type="ECO:0000256" key="2">
    <source>
        <dbReference type="ARBA" id="ARBA00023015"/>
    </source>
</evidence>
<evidence type="ECO:0000256" key="4">
    <source>
        <dbReference type="ARBA" id="ARBA00023163"/>
    </source>
</evidence>
<dbReference type="PANTHER" id="PTHR31845:SF32">
    <property type="entry name" value="MISCELLANEOUS ZN(II)2CYS6 TRANSCRIPTION FACTOR (EUROFUNG)-RELATED"/>
    <property type="match status" value="1"/>
</dbReference>
<feature type="region of interest" description="Disordered" evidence="6">
    <location>
        <begin position="568"/>
        <end position="587"/>
    </location>
</feature>
<protein>
    <recommendedName>
        <fullName evidence="9">Transcription factor</fullName>
    </recommendedName>
</protein>
<sequence>MPVRKRKAHTPPPASRLPLAVASPPASTRLEEKLDDLVSLLRCQAVERSSTVPGPAQQQPTPPSMGRFANELNTPSSSAAGAAAVYSDSRYSTTGLARDPEIGIDTACGVVQLLRPGSPGKDVSDSPIFGDMAAHYVPERIAEERLVLFRTTFLAIVPFVHLPHSLNAAELCREKPFLWLNIMALTTKTVSEQFAMEETIWDIISRRIVVHHMVNLDLLLGLIAFCSWSHYFKRDKPFMSTLTPLAVAMAMELGLHHDIAKKPVTRRKQGGVVSRTSPSPRTTEERRTILAVFHLTSACLRILGKGQETPLDRVLSLQVRCQIINNQVTSPADEAEEESSKAPMSGMLISALLGQLADIRDSLPAHIISERVCQFYLAHTELAIRENFLSRRPPTKPTSQESQFQRTKDLESVLTTAERWLGVLGSLPFGDWAGVSVDLFTQMTHTLVVLFKLSTLATTNHESLPGWDTDDVRQRANVLAILDVWIETIQQLPGVLRIIDAEGPRRGLFFKTPTLLKAIRQLFVTELGPMQQQYQQPQGDNPPPPPKMGERAGARLVTQPVVMLSPESAGPQSAFRGATSTEASRSAASTGDFFLSNDGTGAYGNLPQFTGGDDSMIMDDFLFNLAEEPWLADIIGQSWEIEM</sequence>
<name>A0AAE0P129_9PEZI</name>
<dbReference type="GO" id="GO:0000981">
    <property type="term" value="F:DNA-binding transcription factor activity, RNA polymerase II-specific"/>
    <property type="evidence" value="ECO:0007669"/>
    <property type="project" value="TreeGrafter"/>
</dbReference>
<dbReference type="EMBL" id="JAULSW010000002">
    <property type="protein sequence ID" value="KAK3391310.1"/>
    <property type="molecule type" value="Genomic_DNA"/>
</dbReference>
<dbReference type="GO" id="GO:0005634">
    <property type="term" value="C:nucleus"/>
    <property type="evidence" value="ECO:0007669"/>
    <property type="project" value="UniProtKB-SubCell"/>
</dbReference>
<evidence type="ECO:0000313" key="7">
    <source>
        <dbReference type="EMBL" id="KAK3391310.1"/>
    </source>
</evidence>
<dbReference type="PANTHER" id="PTHR31845">
    <property type="entry name" value="FINGER DOMAIN PROTEIN, PUTATIVE-RELATED"/>
    <property type="match status" value="1"/>
</dbReference>
<evidence type="ECO:0000256" key="1">
    <source>
        <dbReference type="ARBA" id="ARBA00004123"/>
    </source>
</evidence>